<keyword evidence="7" id="KW-0276">Fatty acid metabolism</keyword>
<dbReference type="GO" id="GO:0009317">
    <property type="term" value="C:acetyl-CoA carboxylase complex"/>
    <property type="evidence" value="ECO:0007669"/>
    <property type="project" value="InterPro"/>
</dbReference>
<dbReference type="PANTHER" id="PTHR42995:SF5">
    <property type="entry name" value="ACETYL-COENZYME A CARBOXYLASE CARBOXYL TRANSFERASE SUBUNIT BETA, CHLOROPLASTIC"/>
    <property type="match status" value="1"/>
</dbReference>
<keyword evidence="6" id="KW-0863">Zinc-finger</keyword>
<sequence>MAWFKKNLFKKDMFKNASDEKKSVKVPHGMWVKCNHCNEIIYKKEVERNMEVCPKCNYHFRISAKKRIETIIDEGSFVEYDSGLEAVDALEFKDLKKYKDRLKDAHKKKRGKDAILTGSGLIEGRKVLIGVFEFAFMGGSMGSVVGEKITRVLEAALSERVPVIIFTSSGGARMQEGILSLMQMAKTSAAIARLNKAGVPYISVLTDPTTGGVTASFAMLGDLIIAEPKALIGFAGPRVIQETIKQKLPEGFQRSEFLLEHGMLDMIVERKLMKETLSMLVSHFS</sequence>
<name>A0A3B0V0H1_9ZZZZ</name>
<evidence type="ECO:0000313" key="13">
    <source>
        <dbReference type="EMBL" id="VAW36938.1"/>
    </source>
</evidence>
<dbReference type="GO" id="GO:0003989">
    <property type="term" value="F:acetyl-CoA carboxylase activity"/>
    <property type="evidence" value="ECO:0007669"/>
    <property type="project" value="UniProtKB-EC"/>
</dbReference>
<keyword evidence="10" id="KW-0443">Lipid metabolism</keyword>
<evidence type="ECO:0000256" key="3">
    <source>
        <dbReference type="ARBA" id="ARBA00022679"/>
    </source>
</evidence>
<reference evidence="13" key="1">
    <citation type="submission" date="2018-06" db="EMBL/GenBank/DDBJ databases">
        <authorList>
            <person name="Zhirakovskaya E."/>
        </authorList>
    </citation>
    <scope>NUCLEOTIDE SEQUENCE</scope>
</reference>
<dbReference type="EC" id="6.4.1.2" evidence="13"/>
<dbReference type="GO" id="GO:0016740">
    <property type="term" value="F:transferase activity"/>
    <property type="evidence" value="ECO:0007669"/>
    <property type="project" value="UniProtKB-KW"/>
</dbReference>
<dbReference type="PANTHER" id="PTHR42995">
    <property type="entry name" value="ACETYL-COENZYME A CARBOXYLASE CARBOXYL TRANSFERASE SUBUNIT BETA, CHLOROPLASTIC"/>
    <property type="match status" value="1"/>
</dbReference>
<dbReference type="AlphaFoldDB" id="A0A3B0V0H1"/>
<gene>
    <name evidence="13" type="ORF">MNBD_DELTA02-961</name>
</gene>
<evidence type="ECO:0000256" key="2">
    <source>
        <dbReference type="ARBA" id="ARBA00022516"/>
    </source>
</evidence>
<evidence type="ECO:0000256" key="6">
    <source>
        <dbReference type="ARBA" id="ARBA00022771"/>
    </source>
</evidence>
<dbReference type="InterPro" id="IPR034733">
    <property type="entry name" value="AcCoA_carboxyl_beta"/>
</dbReference>
<comment type="subcellular location">
    <subcellularLocation>
        <location evidence="1">Cytoplasm</location>
    </subcellularLocation>
</comment>
<accession>A0A3B0V0H1</accession>
<keyword evidence="13" id="KW-0436">Ligase</keyword>
<evidence type="ECO:0000256" key="7">
    <source>
        <dbReference type="ARBA" id="ARBA00022832"/>
    </source>
</evidence>
<keyword evidence="2" id="KW-0444">Lipid biosynthesis</keyword>
<evidence type="ECO:0000256" key="9">
    <source>
        <dbReference type="ARBA" id="ARBA00022840"/>
    </source>
</evidence>
<evidence type="ECO:0000259" key="12">
    <source>
        <dbReference type="PROSITE" id="PS50980"/>
    </source>
</evidence>
<dbReference type="GO" id="GO:0006633">
    <property type="term" value="P:fatty acid biosynthetic process"/>
    <property type="evidence" value="ECO:0007669"/>
    <property type="project" value="UniProtKB-KW"/>
</dbReference>
<protein>
    <submittedName>
        <fullName evidence="13">Acetyl-coenzyme A carboxyl transferase beta chain</fullName>
        <ecNumber evidence="13">6.4.1.2</ecNumber>
    </submittedName>
</protein>
<keyword evidence="8" id="KW-0862">Zinc</keyword>
<dbReference type="Pfam" id="PF17848">
    <property type="entry name" value="Zn_ribbon_ACC"/>
    <property type="match status" value="1"/>
</dbReference>
<dbReference type="PRINTS" id="PR01070">
    <property type="entry name" value="ACCCTRFRASEB"/>
</dbReference>
<dbReference type="InterPro" id="IPR011762">
    <property type="entry name" value="COA_CT_N"/>
</dbReference>
<keyword evidence="4" id="KW-0479">Metal-binding</keyword>
<keyword evidence="3 13" id="KW-0808">Transferase</keyword>
<dbReference type="GO" id="GO:2001295">
    <property type="term" value="P:malonyl-CoA biosynthetic process"/>
    <property type="evidence" value="ECO:0007669"/>
    <property type="project" value="TreeGrafter"/>
</dbReference>
<dbReference type="InterPro" id="IPR041010">
    <property type="entry name" value="Znf-ACC"/>
</dbReference>
<dbReference type="SUPFAM" id="SSF52096">
    <property type="entry name" value="ClpP/crotonase"/>
    <property type="match status" value="1"/>
</dbReference>
<organism evidence="13">
    <name type="scientific">hydrothermal vent metagenome</name>
    <dbReference type="NCBI Taxonomy" id="652676"/>
    <lineage>
        <taxon>unclassified sequences</taxon>
        <taxon>metagenomes</taxon>
        <taxon>ecological metagenomes</taxon>
    </lineage>
</organism>
<dbReference type="GO" id="GO:0008270">
    <property type="term" value="F:zinc ion binding"/>
    <property type="evidence" value="ECO:0007669"/>
    <property type="project" value="UniProtKB-KW"/>
</dbReference>
<dbReference type="NCBIfam" id="TIGR00515">
    <property type="entry name" value="accD"/>
    <property type="match status" value="1"/>
</dbReference>
<keyword evidence="9" id="KW-0067">ATP-binding</keyword>
<evidence type="ECO:0000256" key="11">
    <source>
        <dbReference type="ARBA" id="ARBA00023160"/>
    </source>
</evidence>
<dbReference type="Gene3D" id="3.90.226.10">
    <property type="entry name" value="2-enoyl-CoA Hydratase, Chain A, domain 1"/>
    <property type="match status" value="1"/>
</dbReference>
<evidence type="ECO:0000256" key="1">
    <source>
        <dbReference type="ARBA" id="ARBA00004496"/>
    </source>
</evidence>
<dbReference type="GO" id="GO:0005524">
    <property type="term" value="F:ATP binding"/>
    <property type="evidence" value="ECO:0007669"/>
    <property type="project" value="UniProtKB-KW"/>
</dbReference>
<dbReference type="PROSITE" id="PS50980">
    <property type="entry name" value="COA_CT_NTER"/>
    <property type="match status" value="1"/>
</dbReference>
<evidence type="ECO:0000256" key="10">
    <source>
        <dbReference type="ARBA" id="ARBA00023098"/>
    </source>
</evidence>
<dbReference type="HAMAP" id="MF_01395">
    <property type="entry name" value="AcetylCoA_CT_beta"/>
    <property type="match status" value="1"/>
</dbReference>
<dbReference type="InterPro" id="IPR000438">
    <property type="entry name" value="Acetyl_CoA_COase_Trfase_b_su"/>
</dbReference>
<dbReference type="EMBL" id="UOEZ01000047">
    <property type="protein sequence ID" value="VAW36938.1"/>
    <property type="molecule type" value="Genomic_DNA"/>
</dbReference>
<keyword evidence="5" id="KW-0547">Nucleotide-binding</keyword>
<feature type="domain" description="CoA carboxyltransferase N-terminal" evidence="12">
    <location>
        <begin position="30"/>
        <end position="285"/>
    </location>
</feature>
<evidence type="ECO:0000256" key="5">
    <source>
        <dbReference type="ARBA" id="ARBA00022741"/>
    </source>
</evidence>
<dbReference type="Pfam" id="PF01039">
    <property type="entry name" value="Carboxyl_trans"/>
    <property type="match status" value="1"/>
</dbReference>
<keyword evidence="11" id="KW-0275">Fatty acid biosynthesis</keyword>
<evidence type="ECO:0000256" key="4">
    <source>
        <dbReference type="ARBA" id="ARBA00022723"/>
    </source>
</evidence>
<dbReference type="InterPro" id="IPR029045">
    <property type="entry name" value="ClpP/crotonase-like_dom_sf"/>
</dbReference>
<evidence type="ECO:0000256" key="8">
    <source>
        <dbReference type="ARBA" id="ARBA00022833"/>
    </source>
</evidence>
<proteinExistence type="inferred from homology"/>